<dbReference type="InterPro" id="IPR050336">
    <property type="entry name" value="Chromosome_partition/occlusion"/>
</dbReference>
<accession>H1SAW3</accession>
<comment type="similarity">
    <text evidence="1">Belongs to the ParB family.</text>
</comment>
<dbReference type="AlphaFoldDB" id="H1SAW3"/>
<gene>
    <name evidence="4" type="ORF">OR16_26383</name>
</gene>
<protein>
    <submittedName>
        <fullName evidence="4">Chromosome partitioning protein ParB</fullName>
    </submittedName>
</protein>
<dbReference type="GO" id="GO:0007059">
    <property type="term" value="P:chromosome segregation"/>
    <property type="evidence" value="ECO:0007669"/>
    <property type="project" value="UniProtKB-KW"/>
</dbReference>
<proteinExistence type="inferred from homology"/>
<dbReference type="Pfam" id="PF17762">
    <property type="entry name" value="HTH_ParB"/>
    <property type="match status" value="1"/>
</dbReference>
<dbReference type="Proteomes" id="UP000005808">
    <property type="component" value="Unassembled WGS sequence"/>
</dbReference>
<dbReference type="PANTHER" id="PTHR33375:SF1">
    <property type="entry name" value="CHROMOSOME-PARTITIONING PROTEIN PARB-RELATED"/>
    <property type="match status" value="1"/>
</dbReference>
<dbReference type="Pfam" id="PF02195">
    <property type="entry name" value="ParB_N"/>
    <property type="match status" value="1"/>
</dbReference>
<evidence type="ECO:0000259" key="3">
    <source>
        <dbReference type="SMART" id="SM00470"/>
    </source>
</evidence>
<evidence type="ECO:0000256" key="1">
    <source>
        <dbReference type="ARBA" id="ARBA00006295"/>
    </source>
</evidence>
<dbReference type="GO" id="GO:0005694">
    <property type="term" value="C:chromosome"/>
    <property type="evidence" value="ECO:0007669"/>
    <property type="project" value="TreeGrafter"/>
</dbReference>
<dbReference type="GO" id="GO:0003677">
    <property type="term" value="F:DNA binding"/>
    <property type="evidence" value="ECO:0007669"/>
    <property type="project" value="InterPro"/>
</dbReference>
<feature type="domain" description="ParB-like N-terminal" evidence="3">
    <location>
        <begin position="79"/>
        <end position="172"/>
    </location>
</feature>
<dbReference type="OrthoDB" id="8526040at2"/>
<comment type="caution">
    <text evidence="4">The sequence shown here is derived from an EMBL/GenBank/DDBJ whole genome shotgun (WGS) entry which is preliminary data.</text>
</comment>
<dbReference type="InterPro" id="IPR004437">
    <property type="entry name" value="ParB/RepB/Spo0J"/>
</dbReference>
<dbReference type="Gene3D" id="3.90.1530.10">
    <property type="entry name" value="Conserved hypothetical protein from pyrococcus furiosus pfu- 392566-001, ParB domain"/>
    <property type="match status" value="1"/>
</dbReference>
<reference evidence="4 5" key="1">
    <citation type="journal article" date="2012" name="J. Bacteriol.">
        <title>De Novo Genome Project of Cupriavidus basilensis OR16.</title>
        <authorList>
            <person name="Cserhati M."/>
            <person name="Kriszt B."/>
            <person name="Szoboszlay S."/>
            <person name="Toth A."/>
            <person name="Szabo I."/>
            <person name="Tancsics A."/>
            <person name="Nagy I."/>
            <person name="Horvath B."/>
            <person name="Nagy I."/>
            <person name="Kukolya J."/>
        </authorList>
    </citation>
    <scope>NUCLEOTIDE SEQUENCE [LARGE SCALE GENOMIC DNA]</scope>
    <source>
        <strain evidence="4 5">OR16</strain>
    </source>
</reference>
<dbReference type="InterPro" id="IPR036086">
    <property type="entry name" value="ParB/Sulfiredoxin_sf"/>
</dbReference>
<dbReference type="Gene3D" id="1.10.10.2830">
    <property type="match status" value="1"/>
</dbReference>
<dbReference type="PANTHER" id="PTHR33375">
    <property type="entry name" value="CHROMOSOME-PARTITIONING PROTEIN PARB-RELATED"/>
    <property type="match status" value="1"/>
</dbReference>
<organism evidence="4 5">
    <name type="scientific">Cupriavidus basilensis OR16</name>
    <dbReference type="NCBI Taxonomy" id="1127483"/>
    <lineage>
        <taxon>Bacteria</taxon>
        <taxon>Pseudomonadati</taxon>
        <taxon>Pseudomonadota</taxon>
        <taxon>Betaproteobacteria</taxon>
        <taxon>Burkholderiales</taxon>
        <taxon>Burkholderiaceae</taxon>
        <taxon>Cupriavidus</taxon>
    </lineage>
</organism>
<dbReference type="PATRIC" id="fig|1127483.3.peg.5270"/>
<dbReference type="RefSeq" id="WP_006160737.1">
    <property type="nucleotide sequence ID" value="NZ_AHJE01000067.1"/>
</dbReference>
<dbReference type="SUPFAM" id="SSF110849">
    <property type="entry name" value="ParB/Sulfiredoxin"/>
    <property type="match status" value="1"/>
</dbReference>
<sequence length="343" mass="37478">MATKKSFGSALSGGAKQEIAKRAELDSRFNNVTEALEGRPNLLAPAVKPSPPVAPAVAAPEVFYVEQIVAAGKASRHYTKLPIAVLDDNPLNSRTFYSEEKVRARATSIAAETQLTPALVTPNPTHPGRYILIDGHYRKRAIRHLNQADMDVCILENLTKVDFYRLARTLNAEREEESVLDVAFGYQKLLDEGLAKTDEELAAIVGESRPKVNKMLAVVALPKPVQDVIAQNPSAFGISIAYELTLYAKKVGEDKAAALAERVVAEELPFNKVEAIRKAVEQGAKPAKAMSRQHKIRQGGAEVGTLKEWDSGRIVLDIKLDDPSKRDNHLAALKRQFGLDEAA</sequence>
<evidence type="ECO:0000313" key="4">
    <source>
        <dbReference type="EMBL" id="EHP40340.1"/>
    </source>
</evidence>
<dbReference type="InterPro" id="IPR003115">
    <property type="entry name" value="ParB_N"/>
</dbReference>
<name>H1SAW3_9BURK</name>
<evidence type="ECO:0000313" key="5">
    <source>
        <dbReference type="Proteomes" id="UP000005808"/>
    </source>
</evidence>
<dbReference type="InterPro" id="IPR041468">
    <property type="entry name" value="HTH_ParB/Spo0J"/>
</dbReference>
<keyword evidence="2" id="KW-0159">Chromosome partition</keyword>
<evidence type="ECO:0000256" key="2">
    <source>
        <dbReference type="ARBA" id="ARBA00022829"/>
    </source>
</evidence>
<dbReference type="NCBIfam" id="TIGR00180">
    <property type="entry name" value="parB_part"/>
    <property type="match status" value="1"/>
</dbReference>
<dbReference type="EMBL" id="AHJE01000067">
    <property type="protein sequence ID" value="EHP40340.1"/>
    <property type="molecule type" value="Genomic_DNA"/>
</dbReference>
<dbReference type="SMART" id="SM00470">
    <property type="entry name" value="ParB"/>
    <property type="match status" value="1"/>
</dbReference>